<gene>
    <name evidence="3" type="ORF">GCM10022383_25710</name>
</gene>
<dbReference type="Gene3D" id="3.20.20.30">
    <property type="entry name" value="Luciferase-like domain"/>
    <property type="match status" value="1"/>
</dbReference>
<comment type="similarity">
    <text evidence="1">To bacterial alkanal monooxygenase alpha and beta chains.</text>
</comment>
<dbReference type="InterPro" id="IPR019949">
    <property type="entry name" value="CmoO-like"/>
</dbReference>
<evidence type="ECO:0000256" key="1">
    <source>
        <dbReference type="ARBA" id="ARBA00007789"/>
    </source>
</evidence>
<dbReference type="CDD" id="cd00347">
    <property type="entry name" value="Flavin_utilizing_monoxygenases"/>
    <property type="match status" value="2"/>
</dbReference>
<accession>A0ABP7NGP5</accession>
<dbReference type="RefSeq" id="WP_344820106.1">
    <property type="nucleotide sequence ID" value="NZ_BAABCP010000002.1"/>
</dbReference>
<dbReference type="PANTHER" id="PTHR30137:SF6">
    <property type="entry name" value="LUCIFERASE-LIKE MONOOXYGENASE"/>
    <property type="match status" value="1"/>
</dbReference>
<dbReference type="PANTHER" id="PTHR30137">
    <property type="entry name" value="LUCIFERASE-LIKE MONOOXYGENASE"/>
    <property type="match status" value="1"/>
</dbReference>
<dbReference type="Proteomes" id="UP001501591">
    <property type="component" value="Unassembled WGS sequence"/>
</dbReference>
<protein>
    <submittedName>
        <fullName evidence="3">LLM class flavin-dependent oxidoreductase</fullName>
    </submittedName>
</protein>
<dbReference type="Pfam" id="PF00296">
    <property type="entry name" value="Bac_luciferase"/>
    <property type="match status" value="1"/>
</dbReference>
<sequence length="342" mass="37032">MKLSIVDLGTVEPDTTETEALAESLETARHAEAHGFHRIWFAEHHLSPSGASHHPELLIAAASAVTSRIRVGSGAVLMNHYSPFKVAEMYQQLEATTPGRIDLGMGRATGGPVVDLALQQNRQQPHQADHQQQVLEALAWLYDAFPEDHPFHGHPLSPSVPSRPQTWLLGSSLNGSSLAAGLGIGYTFAGFINPAAAATAMRRYRAEFQPQGFGLAEPRSILGVNVTVGETTAEGRYLAGSPKGFYARLARIRSMSEAGRVMVPTPQQAEAEMTQAEKDEPTEIVDGRWPKFVAGGPSDVRATLEQMAQESQADEIMIQDMIADPALRRRSHELLADAFGLS</sequence>
<organism evidence="3 4">
    <name type="scientific">Microbacterium soli</name>
    <dbReference type="NCBI Taxonomy" id="446075"/>
    <lineage>
        <taxon>Bacteria</taxon>
        <taxon>Bacillati</taxon>
        <taxon>Actinomycetota</taxon>
        <taxon>Actinomycetes</taxon>
        <taxon>Micrococcales</taxon>
        <taxon>Microbacteriaceae</taxon>
        <taxon>Microbacterium</taxon>
    </lineage>
</organism>
<proteinExistence type="predicted"/>
<comment type="caution">
    <text evidence="3">The sequence shown here is derived from an EMBL/GenBank/DDBJ whole genome shotgun (WGS) entry which is preliminary data.</text>
</comment>
<dbReference type="InterPro" id="IPR036661">
    <property type="entry name" value="Luciferase-like_sf"/>
</dbReference>
<evidence type="ECO:0000313" key="3">
    <source>
        <dbReference type="EMBL" id="GAA3946736.1"/>
    </source>
</evidence>
<evidence type="ECO:0000259" key="2">
    <source>
        <dbReference type="Pfam" id="PF00296"/>
    </source>
</evidence>
<evidence type="ECO:0000313" key="4">
    <source>
        <dbReference type="Proteomes" id="UP001501591"/>
    </source>
</evidence>
<name>A0ABP7NGP5_9MICO</name>
<dbReference type="InterPro" id="IPR011251">
    <property type="entry name" value="Luciferase-like_dom"/>
</dbReference>
<feature type="domain" description="Luciferase-like" evidence="2">
    <location>
        <begin position="1"/>
        <end position="311"/>
    </location>
</feature>
<dbReference type="InterPro" id="IPR050766">
    <property type="entry name" value="Bact_Lucif_Oxidored"/>
</dbReference>
<dbReference type="NCBIfam" id="TIGR03558">
    <property type="entry name" value="oxido_grp_1"/>
    <property type="match status" value="1"/>
</dbReference>
<dbReference type="SUPFAM" id="SSF51679">
    <property type="entry name" value="Bacterial luciferase-like"/>
    <property type="match status" value="1"/>
</dbReference>
<keyword evidence="4" id="KW-1185">Reference proteome</keyword>
<dbReference type="EMBL" id="BAABCP010000002">
    <property type="protein sequence ID" value="GAA3946736.1"/>
    <property type="molecule type" value="Genomic_DNA"/>
</dbReference>
<reference evidence="4" key="1">
    <citation type="journal article" date="2019" name="Int. J. Syst. Evol. Microbiol.">
        <title>The Global Catalogue of Microorganisms (GCM) 10K type strain sequencing project: providing services to taxonomists for standard genome sequencing and annotation.</title>
        <authorList>
            <consortium name="The Broad Institute Genomics Platform"/>
            <consortium name="The Broad Institute Genome Sequencing Center for Infectious Disease"/>
            <person name="Wu L."/>
            <person name="Ma J."/>
        </authorList>
    </citation>
    <scope>NUCLEOTIDE SEQUENCE [LARGE SCALE GENOMIC DNA]</scope>
    <source>
        <strain evidence="4">JCM 17024</strain>
    </source>
</reference>